<dbReference type="AlphaFoldDB" id="A0A9W6WGW4"/>
<dbReference type="EMBL" id="BSXN01000825">
    <property type="protein sequence ID" value="GME69972.1"/>
    <property type="molecule type" value="Genomic_DNA"/>
</dbReference>
<evidence type="ECO:0000313" key="1">
    <source>
        <dbReference type="EMBL" id="GME69972.1"/>
    </source>
</evidence>
<keyword evidence="2" id="KW-1185">Reference proteome</keyword>
<reference evidence="1" key="1">
    <citation type="submission" date="2023-04" db="EMBL/GenBank/DDBJ databases">
        <title>Candida boidinii NBRC 10035.</title>
        <authorList>
            <person name="Ichikawa N."/>
            <person name="Sato H."/>
            <person name="Tonouchi N."/>
        </authorList>
    </citation>
    <scope>NUCLEOTIDE SEQUENCE</scope>
    <source>
        <strain evidence="1">NBRC 10035</strain>
    </source>
</reference>
<comment type="caution">
    <text evidence="1">The sequence shown here is derived from an EMBL/GenBank/DDBJ whole genome shotgun (WGS) entry which is preliminary data.</text>
</comment>
<sequence length="141" mass="16727">MSNESYNNNHNNLEITENTVWNCCPYQRYFARTQGEKVDDNWRLLVELKNNSFKDNNHHQFTDLSKIIKKIEEFNEKKNLQDDHVVHNDDSNDSVNFEFRRNRKPQAIPSMSLNNKSHSENIPKASKKLPKLKVVIPKSWN</sequence>
<proteinExistence type="predicted"/>
<protein>
    <submittedName>
        <fullName evidence="1">Unnamed protein product</fullName>
    </submittedName>
</protein>
<organism evidence="1 2">
    <name type="scientific">Candida boidinii</name>
    <name type="common">Yeast</name>
    <dbReference type="NCBI Taxonomy" id="5477"/>
    <lineage>
        <taxon>Eukaryota</taxon>
        <taxon>Fungi</taxon>
        <taxon>Dikarya</taxon>
        <taxon>Ascomycota</taxon>
        <taxon>Saccharomycotina</taxon>
        <taxon>Pichiomycetes</taxon>
        <taxon>Pichiales</taxon>
        <taxon>Pichiaceae</taxon>
        <taxon>Ogataea</taxon>
        <taxon>Ogataea/Candida clade</taxon>
    </lineage>
</organism>
<dbReference type="Proteomes" id="UP001165120">
    <property type="component" value="Unassembled WGS sequence"/>
</dbReference>
<accession>A0A9W6WGW4</accession>
<evidence type="ECO:0000313" key="2">
    <source>
        <dbReference type="Proteomes" id="UP001165120"/>
    </source>
</evidence>
<gene>
    <name evidence="1" type="ORF">Cboi02_000267100</name>
</gene>
<name>A0A9W6WGW4_CANBO</name>